<organism evidence="2 3">
    <name type="scientific">Prorocentrum cordatum</name>
    <dbReference type="NCBI Taxonomy" id="2364126"/>
    <lineage>
        <taxon>Eukaryota</taxon>
        <taxon>Sar</taxon>
        <taxon>Alveolata</taxon>
        <taxon>Dinophyceae</taxon>
        <taxon>Prorocentrales</taxon>
        <taxon>Prorocentraceae</taxon>
        <taxon>Prorocentrum</taxon>
    </lineage>
</organism>
<proteinExistence type="predicted"/>
<feature type="region of interest" description="Disordered" evidence="1">
    <location>
        <begin position="572"/>
        <end position="599"/>
    </location>
</feature>
<feature type="region of interest" description="Disordered" evidence="1">
    <location>
        <begin position="620"/>
        <end position="708"/>
    </location>
</feature>
<gene>
    <name evidence="2" type="ORF">PCOR1329_LOCUS50005</name>
</gene>
<dbReference type="EMBL" id="CAUYUJ010016059">
    <property type="protein sequence ID" value="CAK0861297.1"/>
    <property type="molecule type" value="Genomic_DNA"/>
</dbReference>
<accession>A0ABN9UNB7</accession>
<dbReference type="Proteomes" id="UP001189429">
    <property type="component" value="Unassembled WGS sequence"/>
</dbReference>
<name>A0ABN9UNB7_9DINO</name>
<reference evidence="2" key="1">
    <citation type="submission" date="2023-10" db="EMBL/GenBank/DDBJ databases">
        <authorList>
            <person name="Chen Y."/>
            <person name="Shah S."/>
            <person name="Dougan E. K."/>
            <person name="Thang M."/>
            <person name="Chan C."/>
        </authorList>
    </citation>
    <scope>NUCLEOTIDE SEQUENCE [LARGE SCALE GENOMIC DNA]</scope>
</reference>
<evidence type="ECO:0000313" key="2">
    <source>
        <dbReference type="EMBL" id="CAK0861297.1"/>
    </source>
</evidence>
<feature type="compositionally biased region" description="Low complexity" evidence="1">
    <location>
        <begin position="677"/>
        <end position="690"/>
    </location>
</feature>
<protein>
    <submittedName>
        <fullName evidence="2">Uncharacterized protein</fullName>
    </submittedName>
</protein>
<feature type="compositionally biased region" description="Pro residues" evidence="1">
    <location>
        <begin position="578"/>
        <end position="594"/>
    </location>
</feature>
<comment type="caution">
    <text evidence="2">The sequence shown here is derived from an EMBL/GenBank/DDBJ whole genome shotgun (WGS) entry which is preliminary data.</text>
</comment>
<sequence>MAAAVVTVLQPVLPAWGRGRGAARVRAPLRGVLADQQEQSVPIDAWPASRLPFWVQGDTRLTLTLFEEGEAAAHARFVLEVPVGELLRHSDRVQCWCALSSSLGTDGSAGRGLEAFRAAERKAASTVCPKVFVSVCVQSAVGGGRGPPHPLSRWGGEDLDAHGGRYLTEQQLCEELSSSRLQWAQLEREAAALRAASAAASARERAEQERAAALASEALRAQRGEATERWRVTALQEEMRSGLQELQQELRARDAAWERHLAAADAHGEARAAADATSATARAAQLAHVRAEEEHHFRSGELEAKARSVEAEAAATASRGARAEEAAARLREKLRGELQARDVAWQWRALAAGLLAAAQAAGTHLAVGRLRARVLAMGSELWSQRAEGQERRRAEEESRRMRERGLCDELREEAGAAERCGRLLGELRERESSERAAQAHAAAHAAELISATSRAELEEVQEAAVVRRLQEGMEELQQHHLGRQDSLQRAMRELHGEQLAHQAEEWERCLLEETTEWASLVSEAELARRRECAQAEALRGELSLERMARLRDEQEISQLQAQLRAMEVYSSPPLSELLPPPSARLPSVDDPPMPASRHEGPVVFPHAAELELSADITMPETPVTDVSGSRKKCGRAVRQGARCGGPAGAPGILRDDPGAPPQRAGGRARPSSSPLDPGGLAASRAPAPGARQRRPAGSTPCCRHPHGS</sequence>
<evidence type="ECO:0000256" key="1">
    <source>
        <dbReference type="SAM" id="MobiDB-lite"/>
    </source>
</evidence>
<evidence type="ECO:0000313" key="3">
    <source>
        <dbReference type="Proteomes" id="UP001189429"/>
    </source>
</evidence>
<keyword evidence="3" id="KW-1185">Reference proteome</keyword>